<feature type="compositionally biased region" description="Acidic residues" evidence="7">
    <location>
        <begin position="190"/>
        <end position="212"/>
    </location>
</feature>
<dbReference type="InterPro" id="IPR036390">
    <property type="entry name" value="WH_DNA-bd_sf"/>
</dbReference>
<dbReference type="InterPro" id="IPR036317">
    <property type="entry name" value="Cullin_homology_sf"/>
</dbReference>
<dbReference type="GO" id="GO:0006511">
    <property type="term" value="P:ubiquitin-dependent protein catabolic process"/>
    <property type="evidence" value="ECO:0007669"/>
    <property type="project" value="InterPro"/>
</dbReference>
<dbReference type="InterPro" id="IPR044554">
    <property type="entry name" value="ANAPC2"/>
</dbReference>
<dbReference type="Gene3D" id="1.10.10.10">
    <property type="entry name" value="Winged helix-like DNA-binding domain superfamily/Winged helix DNA-binding domain"/>
    <property type="match status" value="1"/>
</dbReference>
<dbReference type="Pfam" id="PF26557">
    <property type="entry name" value="Cullin_AB"/>
    <property type="match status" value="1"/>
</dbReference>
<dbReference type="InterPro" id="IPR036388">
    <property type="entry name" value="WH-like_DNA-bd_sf"/>
</dbReference>
<comment type="similarity">
    <text evidence="6">Belongs to the cullin family.</text>
</comment>
<dbReference type="GO" id="GO:0051301">
    <property type="term" value="P:cell division"/>
    <property type="evidence" value="ECO:0007669"/>
    <property type="project" value="UniProtKB-KW"/>
</dbReference>
<proteinExistence type="inferred from homology"/>
<dbReference type="OMA" id="RFWRHFE"/>
<dbReference type="PANTHER" id="PTHR45957:SF1">
    <property type="entry name" value="ANAPHASE-PROMOTING COMPLEX SUBUNIT 2"/>
    <property type="match status" value="1"/>
</dbReference>
<feature type="domain" description="Cullin family profile" evidence="8">
    <location>
        <begin position="529"/>
        <end position="758"/>
    </location>
</feature>
<dbReference type="SUPFAM" id="SSF75632">
    <property type="entry name" value="Cullin homology domain"/>
    <property type="match status" value="1"/>
</dbReference>
<dbReference type="Proteomes" id="UP000751190">
    <property type="component" value="Unassembled WGS sequence"/>
</dbReference>
<dbReference type="InterPro" id="IPR057975">
    <property type="entry name" value="TPR_ANAPC2"/>
</dbReference>
<dbReference type="InterPro" id="IPR059120">
    <property type="entry name" value="Cullin-like_AB"/>
</dbReference>
<dbReference type="AlphaFoldDB" id="A0A8J5XPW5"/>
<evidence type="ECO:0000313" key="10">
    <source>
        <dbReference type="Proteomes" id="UP000751190"/>
    </source>
</evidence>
<evidence type="ECO:0000256" key="2">
    <source>
        <dbReference type="ARBA" id="ARBA00022618"/>
    </source>
</evidence>
<dbReference type="SMART" id="SM01013">
    <property type="entry name" value="APC2"/>
    <property type="match status" value="1"/>
</dbReference>
<dbReference type="SMART" id="SM00182">
    <property type="entry name" value="CULLIN"/>
    <property type="match status" value="1"/>
</dbReference>
<evidence type="ECO:0000256" key="4">
    <source>
        <dbReference type="ARBA" id="ARBA00022786"/>
    </source>
</evidence>
<keyword evidence="10" id="KW-1185">Reference proteome</keyword>
<evidence type="ECO:0000313" key="9">
    <source>
        <dbReference type="EMBL" id="KAG8469363.1"/>
    </source>
</evidence>
<dbReference type="Gene3D" id="1.20.1310.10">
    <property type="entry name" value="Cullin Repeats"/>
    <property type="match status" value="1"/>
</dbReference>
<keyword evidence="3" id="KW-0498">Mitosis</keyword>
<evidence type="ECO:0000256" key="1">
    <source>
        <dbReference type="ARBA" id="ARBA00016068"/>
    </source>
</evidence>
<evidence type="ECO:0000259" key="8">
    <source>
        <dbReference type="PROSITE" id="PS50069"/>
    </source>
</evidence>
<keyword evidence="5" id="KW-0131">Cell cycle</keyword>
<dbReference type="PROSITE" id="PS50069">
    <property type="entry name" value="CULLIN_2"/>
    <property type="match status" value="1"/>
</dbReference>
<keyword evidence="2" id="KW-0132">Cell division</keyword>
<dbReference type="InterPro" id="IPR014786">
    <property type="entry name" value="ANAPC2_C"/>
</dbReference>
<evidence type="ECO:0000256" key="7">
    <source>
        <dbReference type="SAM" id="MobiDB-lite"/>
    </source>
</evidence>
<dbReference type="PANTHER" id="PTHR45957">
    <property type="entry name" value="ANAPHASE-PROMOTING COMPLEX SUBUNIT 2"/>
    <property type="match status" value="1"/>
</dbReference>
<feature type="region of interest" description="Disordered" evidence="7">
    <location>
        <begin position="785"/>
        <end position="805"/>
    </location>
</feature>
<comment type="caution">
    <text evidence="9">The sequence shown here is derived from an EMBL/GenBank/DDBJ whole genome shotgun (WGS) entry which is preliminary data.</text>
</comment>
<dbReference type="GO" id="GO:0031625">
    <property type="term" value="F:ubiquitin protein ligase binding"/>
    <property type="evidence" value="ECO:0007669"/>
    <property type="project" value="InterPro"/>
</dbReference>
<gene>
    <name evidence="9" type="ORF">KFE25_005818</name>
</gene>
<dbReference type="SUPFAM" id="SSF46785">
    <property type="entry name" value="Winged helix' DNA-binding domain"/>
    <property type="match status" value="1"/>
</dbReference>
<dbReference type="OrthoDB" id="5581181at2759"/>
<sequence>MATAASEAALDASWNAVVAAFARRTVPPTPPRFDASALGVVRSAGAAELLVELCTEQVRSDIAERLVPAFWQKFEWARAGGAARSPRRAQCAFFAAVHDIVGELSAHAAALLALEGQLLGGSGAREGARVPQLLLHAHSLLLVRVPPGLDYTLLAVTFWDQSFRDHCAHLARHRPRRAPARAAEPCERDSDGEESESEGEEEEEGGDGEEAAVMDAPGASGDGLRALLTPAHVSSVEAFAFARASGASAHAADGVPMEVEDEGGSGRDGRRSELELRLAAFSLCCAQLARVRWTAFVEEPLQLLLCARLRAHIHTTCSAQFGRRQLERVLGWLSRQLLPWLDAISAAADARVGVGWAGAPLPPPRRPAPPSVWAVRLTQFVHETFGSLRSAELFDIVCDFPDSRAALLDLALCLRHTHQHAQLAASLRAALENRLLRPGVATAQVLQLYIQTIQALHLLDPTGLLLQRVSAPVCDYLQRRTDTVHQIVKSIIDNAAAPELGAPLLADGDGADSDADGSAGGGGRAAAPLDAALRWRPLAADADIAGSAAARARGDVLSMLVSIYGSREVFVSEYRAMLADKILGPAGARAFDADHERKNIESLKVRFGEAALQQCEVMLRDLTESRRVGRVLGEAAAPREGTLDGAFNVTVLSRSCWPALPDDEGLAIHPTVERSLSRFERLYAHHKSPRKLVWKRSLGAVKLDLEIGGVTVCDVVCTPAQATILLHFADEGRWALRQLAEKMGVDATALRRKMSHWLSRGYLVEVEGAAEATFEVAAHLGGGGQELAQAHDDDDGGGDAAGSAADALEREKETGVLTAFISNMLTNLGALPLSRIHTMLKMFLSGTRKYDQSEAQLDALLMRLVEEDKLEFAAGKFSLKAAQT</sequence>
<keyword evidence="4" id="KW-0833">Ubl conjugation pathway</keyword>
<feature type="region of interest" description="Disordered" evidence="7">
    <location>
        <begin position="173"/>
        <end position="216"/>
    </location>
</feature>
<protein>
    <recommendedName>
        <fullName evidence="1">Anaphase-promoting complex subunit 2</fullName>
    </recommendedName>
</protein>
<dbReference type="GO" id="GO:0070979">
    <property type="term" value="P:protein K11-linked ubiquitination"/>
    <property type="evidence" value="ECO:0007669"/>
    <property type="project" value="TreeGrafter"/>
</dbReference>
<evidence type="ECO:0000256" key="6">
    <source>
        <dbReference type="PROSITE-ProRule" id="PRU00330"/>
    </source>
</evidence>
<dbReference type="GO" id="GO:0005680">
    <property type="term" value="C:anaphase-promoting complex"/>
    <property type="evidence" value="ECO:0007669"/>
    <property type="project" value="TreeGrafter"/>
</dbReference>
<accession>A0A8J5XPW5</accession>
<name>A0A8J5XPW5_DIALT</name>
<organism evidence="9 10">
    <name type="scientific">Diacronema lutheri</name>
    <name type="common">Unicellular marine alga</name>
    <name type="synonym">Monochrysis lutheri</name>
    <dbReference type="NCBI Taxonomy" id="2081491"/>
    <lineage>
        <taxon>Eukaryota</taxon>
        <taxon>Haptista</taxon>
        <taxon>Haptophyta</taxon>
        <taxon>Pavlovophyceae</taxon>
        <taxon>Pavlovales</taxon>
        <taxon>Pavlovaceae</taxon>
        <taxon>Diacronema</taxon>
    </lineage>
</organism>
<reference evidence="9" key="1">
    <citation type="submission" date="2021-05" db="EMBL/GenBank/DDBJ databases">
        <title>The genome of the haptophyte Pavlova lutheri (Diacronema luteri, Pavlovales) - a model for lipid biosynthesis in eukaryotic algae.</title>
        <authorList>
            <person name="Hulatt C.J."/>
            <person name="Posewitz M.C."/>
        </authorList>
    </citation>
    <scope>NUCLEOTIDE SEQUENCE</scope>
    <source>
        <strain evidence="9">NIVA-4/92</strain>
    </source>
</reference>
<dbReference type="Pfam" id="PF08672">
    <property type="entry name" value="ANAPC2"/>
    <property type="match status" value="1"/>
</dbReference>
<dbReference type="EMBL" id="JAGTXO010000002">
    <property type="protein sequence ID" value="KAG8469363.1"/>
    <property type="molecule type" value="Genomic_DNA"/>
</dbReference>
<dbReference type="Gene3D" id="3.30.230.130">
    <property type="entry name" value="Cullin, Chain C, Domain 2"/>
    <property type="match status" value="1"/>
</dbReference>
<dbReference type="GO" id="GO:0007091">
    <property type="term" value="P:metaphase/anaphase transition of mitotic cell cycle"/>
    <property type="evidence" value="ECO:0007669"/>
    <property type="project" value="TreeGrafter"/>
</dbReference>
<dbReference type="InterPro" id="IPR016158">
    <property type="entry name" value="Cullin_homology"/>
</dbReference>
<evidence type="ECO:0000256" key="5">
    <source>
        <dbReference type="ARBA" id="ARBA00023306"/>
    </source>
</evidence>
<dbReference type="Pfam" id="PF25773">
    <property type="entry name" value="TPR_ANAPC2"/>
    <property type="match status" value="1"/>
</dbReference>
<evidence type="ECO:0000256" key="3">
    <source>
        <dbReference type="ARBA" id="ARBA00022776"/>
    </source>
</evidence>